<proteinExistence type="predicted"/>
<feature type="transmembrane region" description="Helical" evidence="1">
    <location>
        <begin position="61"/>
        <end position="78"/>
    </location>
</feature>
<evidence type="ECO:0000313" key="3">
    <source>
        <dbReference type="Proteomes" id="UP001516400"/>
    </source>
</evidence>
<reference evidence="2 3" key="1">
    <citation type="journal article" date="2021" name="BMC Biol.">
        <title>Horizontally acquired antibacterial genes associated with adaptive radiation of ladybird beetles.</title>
        <authorList>
            <person name="Li H.S."/>
            <person name="Tang X.F."/>
            <person name="Huang Y.H."/>
            <person name="Xu Z.Y."/>
            <person name="Chen M.L."/>
            <person name="Du X.Y."/>
            <person name="Qiu B.Y."/>
            <person name="Chen P.T."/>
            <person name="Zhang W."/>
            <person name="Slipinski A."/>
            <person name="Escalona H.E."/>
            <person name="Waterhouse R.M."/>
            <person name="Zwick A."/>
            <person name="Pang H."/>
        </authorList>
    </citation>
    <scope>NUCLEOTIDE SEQUENCE [LARGE SCALE GENOMIC DNA]</scope>
    <source>
        <strain evidence="2">SYSU2018</strain>
    </source>
</reference>
<accession>A0ABD2NQ99</accession>
<dbReference type="EMBL" id="JABFTP020000144">
    <property type="protein sequence ID" value="KAL3280815.1"/>
    <property type="molecule type" value="Genomic_DNA"/>
</dbReference>
<evidence type="ECO:0000256" key="1">
    <source>
        <dbReference type="SAM" id="Phobius"/>
    </source>
</evidence>
<keyword evidence="3" id="KW-1185">Reference proteome</keyword>
<keyword evidence="1" id="KW-1133">Transmembrane helix</keyword>
<sequence length="99" mass="11172">MLNVRMIDSTSSVCNNKVCLLKIIKPKVVFIHPFINFSCFSAIPTLFTLTVNILVVENSSISMKLIAIFFFLHCTLMGNTQAAHSHILNTDRKLLINVY</sequence>
<dbReference type="Proteomes" id="UP001516400">
    <property type="component" value="Unassembled WGS sequence"/>
</dbReference>
<feature type="transmembrane region" description="Helical" evidence="1">
    <location>
        <begin position="34"/>
        <end position="55"/>
    </location>
</feature>
<protein>
    <submittedName>
        <fullName evidence="2">Uncharacterized protein</fullName>
    </submittedName>
</protein>
<name>A0ABD2NQ99_9CUCU</name>
<keyword evidence="1" id="KW-0812">Transmembrane</keyword>
<gene>
    <name evidence="2" type="ORF">HHI36_004046</name>
</gene>
<comment type="caution">
    <text evidence="2">The sequence shown here is derived from an EMBL/GenBank/DDBJ whole genome shotgun (WGS) entry which is preliminary data.</text>
</comment>
<organism evidence="2 3">
    <name type="scientific">Cryptolaemus montrouzieri</name>
    <dbReference type="NCBI Taxonomy" id="559131"/>
    <lineage>
        <taxon>Eukaryota</taxon>
        <taxon>Metazoa</taxon>
        <taxon>Ecdysozoa</taxon>
        <taxon>Arthropoda</taxon>
        <taxon>Hexapoda</taxon>
        <taxon>Insecta</taxon>
        <taxon>Pterygota</taxon>
        <taxon>Neoptera</taxon>
        <taxon>Endopterygota</taxon>
        <taxon>Coleoptera</taxon>
        <taxon>Polyphaga</taxon>
        <taxon>Cucujiformia</taxon>
        <taxon>Coccinelloidea</taxon>
        <taxon>Coccinellidae</taxon>
        <taxon>Scymninae</taxon>
        <taxon>Scymnini</taxon>
        <taxon>Cryptolaemus</taxon>
    </lineage>
</organism>
<dbReference type="AlphaFoldDB" id="A0ABD2NQ99"/>
<keyword evidence="1" id="KW-0472">Membrane</keyword>
<evidence type="ECO:0000313" key="2">
    <source>
        <dbReference type="EMBL" id="KAL3280815.1"/>
    </source>
</evidence>